<dbReference type="Proteomes" id="UP000663855">
    <property type="component" value="Unassembled WGS sequence"/>
</dbReference>
<organism evidence="2 3">
    <name type="scientific">Rotaria magnacalcarata</name>
    <dbReference type="NCBI Taxonomy" id="392030"/>
    <lineage>
        <taxon>Eukaryota</taxon>
        <taxon>Metazoa</taxon>
        <taxon>Spiralia</taxon>
        <taxon>Gnathifera</taxon>
        <taxon>Rotifera</taxon>
        <taxon>Eurotatoria</taxon>
        <taxon>Bdelloidea</taxon>
        <taxon>Philodinida</taxon>
        <taxon>Philodinidae</taxon>
        <taxon>Rotaria</taxon>
    </lineage>
</organism>
<sequence>MIDQISLVPIAYYFPIYYMTTIHFNSAPSISNEVARQSKLSLKIRVKLAQDFMPNWLLSFYTLLQSFIKCTNEFRMFTIDEQKNRFFNEIFMVLLL</sequence>
<gene>
    <name evidence="1" type="ORF">CJN711_LOCUS22991</name>
    <name evidence="2" type="ORF">XDN619_LOCUS35792</name>
</gene>
<dbReference type="EMBL" id="CAJNRG010018430">
    <property type="protein sequence ID" value="CAF2257368.1"/>
    <property type="molecule type" value="Genomic_DNA"/>
</dbReference>
<evidence type="ECO:0000313" key="3">
    <source>
        <dbReference type="Proteomes" id="UP000663887"/>
    </source>
</evidence>
<evidence type="ECO:0000313" key="2">
    <source>
        <dbReference type="EMBL" id="CAF2257368.1"/>
    </source>
</evidence>
<comment type="caution">
    <text evidence="2">The sequence shown here is derived from an EMBL/GenBank/DDBJ whole genome shotgun (WGS) entry which is preliminary data.</text>
</comment>
<evidence type="ECO:0000313" key="1">
    <source>
        <dbReference type="EMBL" id="CAF1420989.1"/>
    </source>
</evidence>
<dbReference type="EMBL" id="CAJNOV010010798">
    <property type="protein sequence ID" value="CAF1420989.1"/>
    <property type="molecule type" value="Genomic_DNA"/>
</dbReference>
<name>A0A817AEW4_9BILA</name>
<proteinExistence type="predicted"/>
<dbReference type="AlphaFoldDB" id="A0A817AEW4"/>
<reference evidence="2" key="1">
    <citation type="submission" date="2021-02" db="EMBL/GenBank/DDBJ databases">
        <authorList>
            <person name="Nowell W R."/>
        </authorList>
    </citation>
    <scope>NUCLEOTIDE SEQUENCE</scope>
</reference>
<dbReference type="Proteomes" id="UP000663887">
    <property type="component" value="Unassembled WGS sequence"/>
</dbReference>
<protein>
    <submittedName>
        <fullName evidence="2">Uncharacterized protein</fullName>
    </submittedName>
</protein>
<accession>A0A817AEW4</accession>